<dbReference type="InterPro" id="IPR050900">
    <property type="entry name" value="Transposase_IS3/IS150/IS904"/>
</dbReference>
<evidence type="ECO:0000313" key="3">
    <source>
        <dbReference type="Proteomes" id="UP000310477"/>
    </source>
</evidence>
<gene>
    <name evidence="2" type="ORF">FA045_18295</name>
</gene>
<dbReference type="InterPro" id="IPR036397">
    <property type="entry name" value="RNaseH_sf"/>
</dbReference>
<sequence length="388" mass="45100">MKHRVFDDEFKKMAVELSKLKSSVKEAATELDIDPSRLSKWRNNPTFNGGKIMMDIAGLSEEQMEIRRLKKALKNAELERDIPKKGGRHLFQGRREIYRFIADHKAIYPVEKMSSFFGINSSSYYKWSKDPVGFWQQQNSELLVKLKAVYSMSKGRYGSPRITKELNADGIKVSRPRIARLMGRNGIKSIIKRKYRITTNSNHLYPVNANLLLRDFSTTGTGEKWVSDITYIRTGEGWLYLTVVMDLADRKIIGWSMDNSMSAGSTVVDAWKMAIKNRPLQDELIFHSDRGIQYASHEFRRCFKGLPVLQSMSRKGNCWDNAIAESFFKTLKTEMVYHRKFETRAQAKLEIFDYIEVWYNRKRIHSALDYQTPVQVERAMMKNKTQAA</sequence>
<dbReference type="GO" id="GO:0003677">
    <property type="term" value="F:DNA binding"/>
    <property type="evidence" value="ECO:0007669"/>
    <property type="project" value="InterPro"/>
</dbReference>
<dbReference type="AlphaFoldDB" id="A0A4U1BW29"/>
<organism evidence="2 3">
    <name type="scientific">Pedobacter cryotolerans</name>
    <dbReference type="NCBI Taxonomy" id="2571270"/>
    <lineage>
        <taxon>Bacteria</taxon>
        <taxon>Pseudomonadati</taxon>
        <taxon>Bacteroidota</taxon>
        <taxon>Sphingobacteriia</taxon>
        <taxon>Sphingobacteriales</taxon>
        <taxon>Sphingobacteriaceae</taxon>
        <taxon>Pedobacter</taxon>
    </lineage>
</organism>
<dbReference type="GO" id="GO:0015074">
    <property type="term" value="P:DNA integration"/>
    <property type="evidence" value="ECO:0007669"/>
    <property type="project" value="InterPro"/>
</dbReference>
<dbReference type="PROSITE" id="PS50994">
    <property type="entry name" value="INTEGRASE"/>
    <property type="match status" value="1"/>
</dbReference>
<dbReference type="InterPro" id="IPR009057">
    <property type="entry name" value="Homeodomain-like_sf"/>
</dbReference>
<proteinExistence type="predicted"/>
<dbReference type="SUPFAM" id="SSF46689">
    <property type="entry name" value="Homeodomain-like"/>
    <property type="match status" value="1"/>
</dbReference>
<dbReference type="GO" id="GO:0006313">
    <property type="term" value="P:DNA transposition"/>
    <property type="evidence" value="ECO:0007669"/>
    <property type="project" value="InterPro"/>
</dbReference>
<dbReference type="InterPro" id="IPR025948">
    <property type="entry name" value="HTH-like_dom"/>
</dbReference>
<comment type="caution">
    <text evidence="2">The sequence shown here is derived from an EMBL/GenBank/DDBJ whole genome shotgun (WGS) entry which is preliminary data.</text>
</comment>
<dbReference type="InterPro" id="IPR012337">
    <property type="entry name" value="RNaseH-like_sf"/>
</dbReference>
<reference evidence="2 3" key="1">
    <citation type="submission" date="2019-04" db="EMBL/GenBank/DDBJ databases">
        <title>Pedobacter sp. AR-2-6 sp. nov., isolated from Arctic soil.</title>
        <authorList>
            <person name="Dahal R.H."/>
            <person name="Kim D.-U."/>
        </authorList>
    </citation>
    <scope>NUCLEOTIDE SEQUENCE [LARGE SCALE GENOMIC DNA]</scope>
    <source>
        <strain evidence="2 3">AR-2-6</strain>
    </source>
</reference>
<dbReference type="PANTHER" id="PTHR46889:SF4">
    <property type="entry name" value="TRANSPOSASE INSO FOR INSERTION SEQUENCE ELEMENT IS911B-RELATED"/>
    <property type="match status" value="1"/>
</dbReference>
<evidence type="ECO:0000313" key="2">
    <source>
        <dbReference type="EMBL" id="TKB96439.1"/>
    </source>
</evidence>
<dbReference type="InterPro" id="IPR048020">
    <property type="entry name" value="Transpos_IS3"/>
</dbReference>
<name>A0A4U1BW29_9SPHI</name>
<dbReference type="OrthoDB" id="9815231at2"/>
<keyword evidence="3" id="KW-1185">Reference proteome</keyword>
<evidence type="ECO:0000259" key="1">
    <source>
        <dbReference type="PROSITE" id="PS50994"/>
    </source>
</evidence>
<dbReference type="PANTHER" id="PTHR46889">
    <property type="entry name" value="TRANSPOSASE INSF FOR INSERTION SEQUENCE IS3B-RELATED"/>
    <property type="match status" value="1"/>
</dbReference>
<dbReference type="GO" id="GO:0004803">
    <property type="term" value="F:transposase activity"/>
    <property type="evidence" value="ECO:0007669"/>
    <property type="project" value="InterPro"/>
</dbReference>
<accession>A0A4U1BW29</accession>
<dbReference type="Pfam" id="PF00665">
    <property type="entry name" value="rve"/>
    <property type="match status" value="1"/>
</dbReference>
<protein>
    <submittedName>
        <fullName evidence="2">IS3 family transposase</fullName>
    </submittedName>
</protein>
<dbReference type="Pfam" id="PF13276">
    <property type="entry name" value="HTH_21"/>
    <property type="match status" value="1"/>
</dbReference>
<dbReference type="EMBL" id="SWBO01000019">
    <property type="protein sequence ID" value="TKB96439.1"/>
    <property type="molecule type" value="Genomic_DNA"/>
</dbReference>
<dbReference type="Gene3D" id="3.30.420.10">
    <property type="entry name" value="Ribonuclease H-like superfamily/Ribonuclease H"/>
    <property type="match status" value="1"/>
</dbReference>
<dbReference type="InterPro" id="IPR001584">
    <property type="entry name" value="Integrase_cat-core"/>
</dbReference>
<dbReference type="Pfam" id="PF13333">
    <property type="entry name" value="rve_2"/>
    <property type="match status" value="1"/>
</dbReference>
<dbReference type="InterPro" id="IPR002514">
    <property type="entry name" value="Transposase_8"/>
</dbReference>
<dbReference type="Pfam" id="PF01527">
    <property type="entry name" value="HTH_Tnp_1"/>
    <property type="match status" value="1"/>
</dbReference>
<feature type="domain" description="Integrase catalytic" evidence="1">
    <location>
        <begin position="217"/>
        <end position="381"/>
    </location>
</feature>
<dbReference type="NCBIfam" id="NF033516">
    <property type="entry name" value="transpos_IS3"/>
    <property type="match status" value="1"/>
</dbReference>
<dbReference type="Proteomes" id="UP000310477">
    <property type="component" value="Unassembled WGS sequence"/>
</dbReference>
<dbReference type="SUPFAM" id="SSF53098">
    <property type="entry name" value="Ribonuclease H-like"/>
    <property type="match status" value="1"/>
</dbReference>